<evidence type="ECO:0000313" key="1">
    <source>
        <dbReference type="EMBL" id="MBC8539536.1"/>
    </source>
</evidence>
<dbReference type="EMBL" id="JACRSU010000001">
    <property type="protein sequence ID" value="MBC8539536.1"/>
    <property type="molecule type" value="Genomic_DNA"/>
</dbReference>
<dbReference type="SUPFAM" id="SSF89550">
    <property type="entry name" value="PHP domain-like"/>
    <property type="match status" value="1"/>
</dbReference>
<reference evidence="1" key="1">
    <citation type="submission" date="2020-08" db="EMBL/GenBank/DDBJ databases">
        <title>Genome public.</title>
        <authorList>
            <person name="Liu C."/>
            <person name="Sun Q."/>
        </authorList>
    </citation>
    <scope>NUCLEOTIDE SEQUENCE</scope>
    <source>
        <strain evidence="1">H8</strain>
    </source>
</reference>
<dbReference type="AlphaFoldDB" id="A0A926DJT1"/>
<protein>
    <submittedName>
        <fullName evidence="1">Uncharacterized protein</fullName>
    </submittedName>
</protein>
<dbReference type="InterPro" id="IPR016195">
    <property type="entry name" value="Pol/histidinol_Pase-like"/>
</dbReference>
<dbReference type="Proteomes" id="UP000611762">
    <property type="component" value="Unassembled WGS sequence"/>
</dbReference>
<evidence type="ECO:0000313" key="2">
    <source>
        <dbReference type="Proteomes" id="UP000611762"/>
    </source>
</evidence>
<dbReference type="RefSeq" id="WP_249310718.1">
    <property type="nucleotide sequence ID" value="NZ_JACRSU010000001.1"/>
</dbReference>
<sequence>MHNSQFTYYPMHMHIHTCFQPGSSMANHFYNASKLGMKYIWFTDHDVRTGIKKAPVTGFSFDTGSLMKDEGNGLFCGFEITSFENTAKFTHNIFTETKTLFMNACAEKSQNWQSAGIHFVSSGARHTAALLMDVCLNLNVTAEKISPDSRLIFDIRLSQRPPSLKPAHLLYVAGSADGLSAPHTQILPLKIAGGEIRLPISEDVSDDADIGGRDNVFDTIAIVLQVRNGACLSVALKDFEIKVRKFFEAAHQEQKKLAAKVGNRYGVTPFVSFEISDAGEHKNCFSTCVPTIDYAEQNFQVSNMDAVKHVKKHGGIFAINHPLAIQVLKRQNFSETQRSKTVAKMAACLLANHAYGAHLIEVGFPCGRNGFSLEEYVMLWDLLSMGGLFLCGYGSSDSHRNNDGWFNGNNFATYLAAPQDLSHPIGEAVFTRSMKQGMAYTGNPVKINGEVRFETTDGYQMGTIFKAEESSEVEIEFFMEHTEPGWQFQLIENGKTCASVTLDGGTFTTRSVLRTGLTTVSFQRVEVYDETGMCILLTNPIYIVKSDEAAFEIPNCRLAEREGRQ</sequence>
<dbReference type="Gene3D" id="3.20.20.140">
    <property type="entry name" value="Metal-dependent hydrolases"/>
    <property type="match status" value="2"/>
</dbReference>
<accession>A0A926DJT1</accession>
<name>A0A926DJT1_9FIRM</name>
<keyword evidence="2" id="KW-1185">Reference proteome</keyword>
<organism evidence="1 2">
    <name type="scientific">Congzhengia minquanensis</name>
    <dbReference type="NCBI Taxonomy" id="2763657"/>
    <lineage>
        <taxon>Bacteria</taxon>
        <taxon>Bacillati</taxon>
        <taxon>Bacillota</taxon>
        <taxon>Clostridia</taxon>
        <taxon>Eubacteriales</taxon>
        <taxon>Oscillospiraceae</taxon>
        <taxon>Congzhengia</taxon>
    </lineage>
</organism>
<gene>
    <name evidence="1" type="ORF">H8698_00915</name>
</gene>
<comment type="caution">
    <text evidence="1">The sequence shown here is derived from an EMBL/GenBank/DDBJ whole genome shotgun (WGS) entry which is preliminary data.</text>
</comment>
<proteinExistence type="predicted"/>